<dbReference type="NCBIfam" id="TIGR02229">
    <property type="entry name" value="caa3_sub_IV"/>
    <property type="match status" value="1"/>
</dbReference>
<feature type="transmembrane region" description="Helical" evidence="6">
    <location>
        <begin position="70"/>
        <end position="91"/>
    </location>
</feature>
<dbReference type="EMBL" id="FXUI01000008">
    <property type="protein sequence ID" value="SMP75539.1"/>
    <property type="molecule type" value="Genomic_DNA"/>
</dbReference>
<gene>
    <name evidence="7" type="ORF">SAMN06296065_10879</name>
</gene>
<evidence type="ECO:0000256" key="3">
    <source>
        <dbReference type="ARBA" id="ARBA00022692"/>
    </source>
</evidence>
<dbReference type="InterPro" id="IPR011743">
    <property type="entry name" value="Caa3_sub_IV"/>
</dbReference>
<protein>
    <submittedName>
        <fullName evidence="7">Cytochrome c oxidase subunit 4</fullName>
    </submittedName>
</protein>
<comment type="caution">
    <text evidence="7">The sequence shown here is derived from an EMBL/GenBank/DDBJ whole genome shotgun (WGS) entry which is preliminary data.</text>
</comment>
<evidence type="ECO:0000256" key="1">
    <source>
        <dbReference type="ARBA" id="ARBA00004651"/>
    </source>
</evidence>
<organism evidence="7 8">
    <name type="scientific">Novosphingobium panipatense</name>
    <dbReference type="NCBI Taxonomy" id="428991"/>
    <lineage>
        <taxon>Bacteria</taxon>
        <taxon>Pseudomonadati</taxon>
        <taxon>Pseudomonadota</taxon>
        <taxon>Alphaproteobacteria</taxon>
        <taxon>Sphingomonadales</taxon>
        <taxon>Sphingomonadaceae</taxon>
        <taxon>Novosphingobium</taxon>
    </lineage>
</organism>
<dbReference type="Proteomes" id="UP001157910">
    <property type="component" value="Unassembled WGS sequence"/>
</dbReference>
<feature type="transmembrane region" description="Helical" evidence="6">
    <location>
        <begin position="38"/>
        <end position="58"/>
    </location>
</feature>
<keyword evidence="8" id="KW-1185">Reference proteome</keyword>
<accession>A0ABY1QN73</accession>
<keyword evidence="3 6" id="KW-0812">Transmembrane</keyword>
<name>A0ABY1QN73_9SPHN</name>
<keyword evidence="4 6" id="KW-1133">Transmembrane helix</keyword>
<keyword evidence="2" id="KW-1003">Cell membrane</keyword>
<evidence type="ECO:0000313" key="7">
    <source>
        <dbReference type="EMBL" id="SMP75539.1"/>
    </source>
</evidence>
<dbReference type="Pfam" id="PF03626">
    <property type="entry name" value="COX4_pro"/>
    <property type="match status" value="1"/>
</dbReference>
<dbReference type="RefSeq" id="WP_103728831.1">
    <property type="nucleotide sequence ID" value="NZ_FXUI01000008.1"/>
</dbReference>
<evidence type="ECO:0000256" key="2">
    <source>
        <dbReference type="ARBA" id="ARBA00022475"/>
    </source>
</evidence>
<evidence type="ECO:0000313" key="8">
    <source>
        <dbReference type="Proteomes" id="UP001157910"/>
    </source>
</evidence>
<dbReference type="InterPro" id="IPR005171">
    <property type="entry name" value="Cyt_c_oxidase_su4_prok"/>
</dbReference>
<feature type="transmembrane region" description="Helical" evidence="6">
    <location>
        <begin position="12"/>
        <end position="32"/>
    </location>
</feature>
<evidence type="ECO:0000256" key="5">
    <source>
        <dbReference type="ARBA" id="ARBA00023136"/>
    </source>
</evidence>
<comment type="subcellular location">
    <subcellularLocation>
        <location evidence="1">Cell membrane</location>
        <topology evidence="1">Multi-pass membrane protein</topology>
    </subcellularLocation>
</comment>
<evidence type="ECO:0000256" key="6">
    <source>
        <dbReference type="SAM" id="Phobius"/>
    </source>
</evidence>
<keyword evidence="5 6" id="KW-0472">Membrane</keyword>
<reference evidence="7 8" key="1">
    <citation type="submission" date="2017-05" db="EMBL/GenBank/DDBJ databases">
        <authorList>
            <person name="Varghese N."/>
            <person name="Submissions S."/>
        </authorList>
    </citation>
    <scope>NUCLEOTIDE SEQUENCE [LARGE SCALE GENOMIC DNA]</scope>
    <source>
        <strain evidence="7 8">SM16</strain>
    </source>
</reference>
<sequence length="93" mass="10103">MTPEQRAHVLIAPLKIWAALMVLLAMTFGYAFLPDAPFKLAVSLAIAAAKALLIALLFMQLKRAAGLVRLAAIAGLVWASFLYIIAFADYLTR</sequence>
<evidence type="ECO:0000256" key="4">
    <source>
        <dbReference type="ARBA" id="ARBA00022989"/>
    </source>
</evidence>
<proteinExistence type="predicted"/>